<dbReference type="InterPro" id="IPR036291">
    <property type="entry name" value="NAD(P)-bd_dom_sf"/>
</dbReference>
<dbReference type="Pfam" id="PF22917">
    <property type="entry name" value="PRISE"/>
    <property type="match status" value="1"/>
</dbReference>
<evidence type="ECO:0000313" key="3">
    <source>
        <dbReference type="Proteomes" id="UP000736672"/>
    </source>
</evidence>
<sequence length="380" mass="43283">MPPKVAFITGANGITGSALIRHLAEKTGPDEWSEIIATSLSPLQCTVKDDRITFIPLDFTKDANSLIPEMRPVCAKVTHAYFSSYVHEDDFQNLNKANKALFENFLDSLLEVAPNLESCVLQTGGKHYNVHLGPVPSPAREEEPRRETSIGNFYFHQEDHLIQRQKGQKWLWNVIRPEAIIGYTVKPNGMNEALTIALYMMVCRELGVEAKMPTNQIYYEGYDDISDFRLIADLTVWASTHPHAGNQAFNVANGDYFSWKHMWPRLAAYFGARASSDQAFSKPRPEYGQTQLDTSFEEWSKDKQEVWERICDKARCPAAKPTWKAGTWAFQDWVFQRGWNATLSINKARAFGWNGHIDSYQSFVDAFERFAELGQLPKLT</sequence>
<accession>A0A9P9GES1</accession>
<feature type="domain" description="PRISE-like Rossmann-fold" evidence="1">
    <location>
        <begin position="6"/>
        <end position="300"/>
    </location>
</feature>
<comment type="caution">
    <text evidence="2">The sequence shown here is derived from an EMBL/GenBank/DDBJ whole genome shotgun (WGS) entry which is preliminary data.</text>
</comment>
<dbReference type="SUPFAM" id="SSF51735">
    <property type="entry name" value="NAD(P)-binding Rossmann-fold domains"/>
    <property type="match status" value="1"/>
</dbReference>
<reference evidence="2" key="1">
    <citation type="journal article" date="2021" name="Nat. Commun.">
        <title>Genetic determinants of endophytism in the Arabidopsis root mycobiome.</title>
        <authorList>
            <person name="Mesny F."/>
            <person name="Miyauchi S."/>
            <person name="Thiergart T."/>
            <person name="Pickel B."/>
            <person name="Atanasova L."/>
            <person name="Karlsson M."/>
            <person name="Huettel B."/>
            <person name="Barry K.W."/>
            <person name="Haridas S."/>
            <person name="Chen C."/>
            <person name="Bauer D."/>
            <person name="Andreopoulos W."/>
            <person name="Pangilinan J."/>
            <person name="LaButti K."/>
            <person name="Riley R."/>
            <person name="Lipzen A."/>
            <person name="Clum A."/>
            <person name="Drula E."/>
            <person name="Henrissat B."/>
            <person name="Kohler A."/>
            <person name="Grigoriev I.V."/>
            <person name="Martin F.M."/>
            <person name="Hacquard S."/>
        </authorList>
    </citation>
    <scope>NUCLEOTIDE SEQUENCE</scope>
    <source>
        <strain evidence="2">FSSC 5 MPI-SDFR-AT-0091</strain>
    </source>
</reference>
<evidence type="ECO:0000259" key="1">
    <source>
        <dbReference type="Pfam" id="PF22917"/>
    </source>
</evidence>
<dbReference type="EMBL" id="JAGTJS010000023">
    <property type="protein sequence ID" value="KAH7237182.1"/>
    <property type="molecule type" value="Genomic_DNA"/>
</dbReference>
<name>A0A9P9GES1_FUSSL</name>
<organism evidence="2 3">
    <name type="scientific">Fusarium solani</name>
    <name type="common">Filamentous fungus</name>
    <dbReference type="NCBI Taxonomy" id="169388"/>
    <lineage>
        <taxon>Eukaryota</taxon>
        <taxon>Fungi</taxon>
        <taxon>Dikarya</taxon>
        <taxon>Ascomycota</taxon>
        <taxon>Pezizomycotina</taxon>
        <taxon>Sordariomycetes</taxon>
        <taxon>Hypocreomycetidae</taxon>
        <taxon>Hypocreales</taxon>
        <taxon>Nectriaceae</taxon>
        <taxon>Fusarium</taxon>
        <taxon>Fusarium solani species complex</taxon>
    </lineage>
</organism>
<proteinExistence type="predicted"/>
<dbReference type="Gene3D" id="3.40.50.720">
    <property type="entry name" value="NAD(P)-binding Rossmann-like Domain"/>
    <property type="match status" value="1"/>
</dbReference>
<evidence type="ECO:0000313" key="2">
    <source>
        <dbReference type="EMBL" id="KAH7237182.1"/>
    </source>
</evidence>
<gene>
    <name evidence="2" type="ORF">B0J15DRAFT_569960</name>
</gene>
<dbReference type="AlphaFoldDB" id="A0A9P9GES1"/>
<dbReference type="InterPro" id="IPR055222">
    <property type="entry name" value="PRISE-like_Rossmann-fold"/>
</dbReference>
<keyword evidence="3" id="KW-1185">Reference proteome</keyword>
<dbReference type="PANTHER" id="PTHR32487:SF0">
    <property type="entry name" value="3-OXO-DELTA(4,5)-STEROID 5-BETA-REDUCTASE"/>
    <property type="match status" value="1"/>
</dbReference>
<dbReference type="Proteomes" id="UP000736672">
    <property type="component" value="Unassembled WGS sequence"/>
</dbReference>
<protein>
    <recommendedName>
        <fullName evidence="1">PRISE-like Rossmann-fold domain-containing protein</fullName>
    </recommendedName>
</protein>
<dbReference type="CDD" id="cd08948">
    <property type="entry name" value="5beta-POR_like_SDR_a"/>
    <property type="match status" value="1"/>
</dbReference>
<dbReference type="OrthoDB" id="1731983at2759"/>
<dbReference type="PANTHER" id="PTHR32487">
    <property type="entry name" value="3-OXO-DELTA(4,5)-STEROID 5-BETA-REDUCTASE"/>
    <property type="match status" value="1"/>
</dbReference>